<dbReference type="SUPFAM" id="SSF51004">
    <property type="entry name" value="C-terminal (heme d1) domain of cytochrome cd1-nitrite reductase"/>
    <property type="match status" value="1"/>
</dbReference>
<keyword evidence="3" id="KW-1185">Reference proteome</keyword>
<reference evidence="2" key="1">
    <citation type="submission" date="2021-02" db="EMBL/GenBank/DDBJ databases">
        <title>Genome sequence of Rhodospirillales sp. strain TMPK1 isolated from soil.</title>
        <authorList>
            <person name="Nakai R."/>
            <person name="Kusada H."/>
            <person name="Tamaki H."/>
        </authorList>
    </citation>
    <scope>NUCLEOTIDE SEQUENCE</scope>
    <source>
        <strain evidence="2">TMPK1</strain>
    </source>
</reference>
<dbReference type="EMBL" id="BOPV01000001">
    <property type="protein sequence ID" value="GIL39662.1"/>
    <property type="molecule type" value="Genomic_DNA"/>
</dbReference>
<evidence type="ECO:0000313" key="3">
    <source>
        <dbReference type="Proteomes" id="UP000681075"/>
    </source>
</evidence>
<dbReference type="AlphaFoldDB" id="A0A8S8XC61"/>
<sequence>MTNRIRVAALVAASILSVPVAAAEAQRSFAPAQSVLLGAPSRWDYVAVAGRRAYIAHGTQVSVLSLDTRQVVGRVVGLEGAHGVALDAEHGRGFVAEGDRGRLSVFALDSLAVTASAAVGPEPDTVVYDRSSDSVFVFDGENETATVLDAGSLRVLATIELGGTPEFAVADGKGALFVNIKEQRAILRIDTQARRIVAPIALGDCVDPHGLALDPVRRLLFSSCANRTLAAVDLERGQVVDRVAIGASSDAVVYDAKRDTLFVSNGEGFVSVIRRGKDGRYRTVEDVRTRLTGRTMGVDPATGALLVPSVGFEIDWTKRTAKFAEEGVRVLIFDRTRVRP</sequence>
<dbReference type="RefSeq" id="WP_420242765.1">
    <property type="nucleotide sequence ID" value="NZ_BOPV01000001.1"/>
</dbReference>
<keyword evidence="1" id="KW-0732">Signal</keyword>
<name>A0A8S8XC61_9PROT</name>
<gene>
    <name evidence="2" type="ORF">TMPK1_18990</name>
</gene>
<protein>
    <recommendedName>
        <fullName evidence="4">YncE family protein</fullName>
    </recommendedName>
</protein>
<evidence type="ECO:0008006" key="4">
    <source>
        <dbReference type="Google" id="ProtNLM"/>
    </source>
</evidence>
<dbReference type="InterPro" id="IPR015943">
    <property type="entry name" value="WD40/YVTN_repeat-like_dom_sf"/>
</dbReference>
<dbReference type="InterPro" id="IPR011048">
    <property type="entry name" value="Haem_d1_sf"/>
</dbReference>
<dbReference type="InterPro" id="IPR051200">
    <property type="entry name" value="Host-pathogen_enzymatic-act"/>
</dbReference>
<accession>A0A8S8XC61</accession>
<dbReference type="PANTHER" id="PTHR47197">
    <property type="entry name" value="PROTEIN NIRF"/>
    <property type="match status" value="1"/>
</dbReference>
<proteinExistence type="predicted"/>
<feature type="signal peptide" evidence="1">
    <location>
        <begin position="1"/>
        <end position="22"/>
    </location>
</feature>
<comment type="caution">
    <text evidence="2">The sequence shown here is derived from an EMBL/GenBank/DDBJ whole genome shotgun (WGS) entry which is preliminary data.</text>
</comment>
<dbReference type="Proteomes" id="UP000681075">
    <property type="component" value="Unassembled WGS sequence"/>
</dbReference>
<organism evidence="2 3">
    <name type="scientific">Roseiterribacter gracilis</name>
    <dbReference type="NCBI Taxonomy" id="2812848"/>
    <lineage>
        <taxon>Bacteria</taxon>
        <taxon>Pseudomonadati</taxon>
        <taxon>Pseudomonadota</taxon>
        <taxon>Alphaproteobacteria</taxon>
        <taxon>Rhodospirillales</taxon>
        <taxon>Roseiterribacteraceae</taxon>
        <taxon>Roseiterribacter</taxon>
    </lineage>
</organism>
<evidence type="ECO:0000313" key="2">
    <source>
        <dbReference type="EMBL" id="GIL39662.1"/>
    </source>
</evidence>
<dbReference type="Gene3D" id="2.130.10.10">
    <property type="entry name" value="YVTN repeat-like/Quinoprotein amine dehydrogenase"/>
    <property type="match status" value="2"/>
</dbReference>
<dbReference type="PANTHER" id="PTHR47197:SF3">
    <property type="entry name" value="DIHYDRO-HEME D1 DEHYDROGENASE"/>
    <property type="match status" value="1"/>
</dbReference>
<evidence type="ECO:0000256" key="1">
    <source>
        <dbReference type="SAM" id="SignalP"/>
    </source>
</evidence>
<feature type="chain" id="PRO_5035712877" description="YncE family protein" evidence="1">
    <location>
        <begin position="23"/>
        <end position="340"/>
    </location>
</feature>